<feature type="coiled-coil region" evidence="8">
    <location>
        <begin position="132"/>
        <end position="166"/>
    </location>
</feature>
<name>A0A3G4ZSM7_9VIRU</name>
<accession>A0A3G4ZSM7</accession>
<keyword evidence="4" id="KW-0653">Protein transport</keyword>
<reference evidence="10" key="1">
    <citation type="submission" date="2018-10" db="EMBL/GenBank/DDBJ databases">
        <title>Hidden diversity of soil giant viruses.</title>
        <authorList>
            <person name="Schulz F."/>
            <person name="Alteio L."/>
            <person name="Goudeau D."/>
            <person name="Ryan E.M."/>
            <person name="Malmstrom R.R."/>
            <person name="Blanchard J."/>
            <person name="Woyke T."/>
        </authorList>
    </citation>
    <scope>NUCLEOTIDE SEQUENCE</scope>
    <source>
        <strain evidence="10">TEV1</strain>
    </source>
</reference>
<comment type="subcellular location">
    <subcellularLocation>
        <location evidence="1">Membrane</location>
        <topology evidence="1">Single-pass type IV membrane protein</topology>
    </subcellularLocation>
</comment>
<gene>
    <name evidence="10" type="ORF">Terrestrivirus9_40</name>
</gene>
<sequence>MPAKYDETNVVNNLNTLSLTVNNKMARKDIIFSTELIKETRNILKTISTKKLREYNQRLDDYEAIINRLQLIQTSAVNNVDKTNNYTNNGNYGDDGNDGNDGNEDHGLSSGQRGIDMLKKSIAILDDTQQTGADTMEELARQREKLEKARDNMREIDHNISESQRLLTKMSTWWRRITS</sequence>
<evidence type="ECO:0000256" key="6">
    <source>
        <dbReference type="ARBA" id="ARBA00023054"/>
    </source>
</evidence>
<dbReference type="SUPFAM" id="SSF58038">
    <property type="entry name" value="SNARE fusion complex"/>
    <property type="match status" value="1"/>
</dbReference>
<dbReference type="EMBL" id="MK071987">
    <property type="protein sequence ID" value="AYV76603.1"/>
    <property type="molecule type" value="Genomic_DNA"/>
</dbReference>
<keyword evidence="7" id="KW-0472">Membrane</keyword>
<evidence type="ECO:0000256" key="5">
    <source>
        <dbReference type="ARBA" id="ARBA00022989"/>
    </source>
</evidence>
<evidence type="ECO:0000256" key="8">
    <source>
        <dbReference type="SAM" id="Coils"/>
    </source>
</evidence>
<dbReference type="FunFam" id="1.20.5.110:FF:000002">
    <property type="entry name" value="Vesicle transport through interaction with t-SNAREsB"/>
    <property type="match status" value="1"/>
</dbReference>
<organism evidence="10">
    <name type="scientific">Terrestrivirus sp</name>
    <dbReference type="NCBI Taxonomy" id="2487775"/>
    <lineage>
        <taxon>Viruses</taxon>
        <taxon>Varidnaviria</taxon>
        <taxon>Bamfordvirae</taxon>
        <taxon>Nucleocytoviricota</taxon>
        <taxon>Megaviricetes</taxon>
        <taxon>Imitervirales</taxon>
        <taxon>Mimiviridae</taxon>
        <taxon>Klosneuvirinae</taxon>
    </lineage>
</organism>
<dbReference type="Pfam" id="PF12352">
    <property type="entry name" value="V-SNARE_C"/>
    <property type="match status" value="1"/>
</dbReference>
<dbReference type="GO" id="GO:0015031">
    <property type="term" value="P:protein transport"/>
    <property type="evidence" value="ECO:0007669"/>
    <property type="project" value="UniProtKB-KW"/>
</dbReference>
<evidence type="ECO:0000256" key="9">
    <source>
        <dbReference type="SAM" id="MobiDB-lite"/>
    </source>
</evidence>
<keyword evidence="6 8" id="KW-0175">Coiled coil</keyword>
<keyword evidence="3" id="KW-0812">Transmembrane</keyword>
<feature type="region of interest" description="Disordered" evidence="9">
    <location>
        <begin position="81"/>
        <end position="110"/>
    </location>
</feature>
<proteinExistence type="predicted"/>
<evidence type="ECO:0000256" key="7">
    <source>
        <dbReference type="ARBA" id="ARBA00023136"/>
    </source>
</evidence>
<keyword evidence="5" id="KW-1133">Transmembrane helix</keyword>
<evidence type="ECO:0000313" key="10">
    <source>
        <dbReference type="EMBL" id="AYV76603.1"/>
    </source>
</evidence>
<evidence type="ECO:0008006" key="11">
    <source>
        <dbReference type="Google" id="ProtNLM"/>
    </source>
</evidence>
<evidence type="ECO:0000256" key="1">
    <source>
        <dbReference type="ARBA" id="ARBA00004211"/>
    </source>
</evidence>
<dbReference type="GO" id="GO:0016020">
    <property type="term" value="C:membrane"/>
    <property type="evidence" value="ECO:0007669"/>
    <property type="project" value="UniProtKB-SubCell"/>
</dbReference>
<evidence type="ECO:0000256" key="2">
    <source>
        <dbReference type="ARBA" id="ARBA00022448"/>
    </source>
</evidence>
<feature type="compositionally biased region" description="Low complexity" evidence="9">
    <location>
        <begin position="81"/>
        <end position="94"/>
    </location>
</feature>
<evidence type="ECO:0000256" key="3">
    <source>
        <dbReference type="ARBA" id="ARBA00022692"/>
    </source>
</evidence>
<evidence type="ECO:0000256" key="4">
    <source>
        <dbReference type="ARBA" id="ARBA00022927"/>
    </source>
</evidence>
<protein>
    <recommendedName>
        <fullName evidence="11">t-SNARE coiled-coil homology domain-containing protein</fullName>
    </recommendedName>
</protein>
<dbReference type="Gene3D" id="1.20.5.110">
    <property type="match status" value="1"/>
</dbReference>
<keyword evidence="2" id="KW-0813">Transport</keyword>